<name>A0ABD6ES55_9BILA</name>
<dbReference type="SUPFAM" id="SSF47473">
    <property type="entry name" value="EF-hand"/>
    <property type="match status" value="1"/>
</dbReference>
<dbReference type="Proteomes" id="UP001608902">
    <property type="component" value="Unassembled WGS sequence"/>
</dbReference>
<keyword evidence="5" id="KW-1185">Reference proteome</keyword>
<comment type="caution">
    <text evidence="4">The sequence shown here is derived from an EMBL/GenBank/DDBJ whole genome shotgun (WGS) entry which is preliminary data.</text>
</comment>
<protein>
    <recommendedName>
        <fullName evidence="3">EF-hand domain-containing protein</fullName>
    </recommendedName>
</protein>
<keyword evidence="1" id="KW-0677">Repeat</keyword>
<evidence type="ECO:0000259" key="3">
    <source>
        <dbReference type="PROSITE" id="PS50222"/>
    </source>
</evidence>
<reference evidence="4 5" key="1">
    <citation type="submission" date="2024-08" db="EMBL/GenBank/DDBJ databases">
        <title>Gnathostoma spinigerum genome.</title>
        <authorList>
            <person name="Gonzalez-Bertolin B."/>
            <person name="Monzon S."/>
            <person name="Zaballos A."/>
            <person name="Jimenez P."/>
            <person name="Dekumyoy P."/>
            <person name="Varona S."/>
            <person name="Cuesta I."/>
            <person name="Sumanam S."/>
            <person name="Adisakwattana P."/>
            <person name="Gasser R.B."/>
            <person name="Hernandez-Gonzalez A."/>
            <person name="Young N.D."/>
            <person name="Perteguer M.J."/>
        </authorList>
    </citation>
    <scope>NUCLEOTIDE SEQUENCE [LARGE SCALE GENOMIC DNA]</scope>
    <source>
        <strain evidence="4">AL3</strain>
        <tissue evidence="4">Liver</tissue>
    </source>
</reference>
<dbReference type="Gene3D" id="1.10.238.10">
    <property type="entry name" value="EF-hand"/>
    <property type="match status" value="1"/>
</dbReference>
<dbReference type="FunFam" id="1.10.238.10:FF:000355">
    <property type="entry name" value="Uncharacterized calcium-binding protein B0563.7"/>
    <property type="match status" value="1"/>
</dbReference>
<dbReference type="AlphaFoldDB" id="A0ABD6ES55"/>
<evidence type="ECO:0000313" key="5">
    <source>
        <dbReference type="Proteomes" id="UP001608902"/>
    </source>
</evidence>
<evidence type="ECO:0000313" key="4">
    <source>
        <dbReference type="EMBL" id="MFH4981972.1"/>
    </source>
</evidence>
<proteinExistence type="predicted"/>
<evidence type="ECO:0000256" key="1">
    <source>
        <dbReference type="ARBA" id="ARBA00022737"/>
    </source>
</evidence>
<gene>
    <name evidence="4" type="ORF">AB6A40_008681</name>
</gene>
<keyword evidence="2" id="KW-0106">Calcium</keyword>
<dbReference type="InterPro" id="IPR002048">
    <property type="entry name" value="EF_hand_dom"/>
</dbReference>
<dbReference type="Pfam" id="PF13499">
    <property type="entry name" value="EF-hand_7"/>
    <property type="match status" value="1"/>
</dbReference>
<dbReference type="PROSITE" id="PS50222">
    <property type="entry name" value="EF_HAND_2"/>
    <property type="match status" value="2"/>
</dbReference>
<dbReference type="SMART" id="SM00054">
    <property type="entry name" value="EFh"/>
    <property type="match status" value="2"/>
</dbReference>
<dbReference type="PROSITE" id="PS00018">
    <property type="entry name" value="EF_HAND_1"/>
    <property type="match status" value="1"/>
</dbReference>
<organism evidence="4 5">
    <name type="scientific">Gnathostoma spinigerum</name>
    <dbReference type="NCBI Taxonomy" id="75299"/>
    <lineage>
        <taxon>Eukaryota</taxon>
        <taxon>Metazoa</taxon>
        <taxon>Ecdysozoa</taxon>
        <taxon>Nematoda</taxon>
        <taxon>Chromadorea</taxon>
        <taxon>Rhabditida</taxon>
        <taxon>Spirurina</taxon>
        <taxon>Gnathostomatomorpha</taxon>
        <taxon>Gnathostomatoidea</taxon>
        <taxon>Gnathostomatidae</taxon>
        <taxon>Gnathostoma</taxon>
    </lineage>
</organism>
<dbReference type="PANTHER" id="PTHR23048:SF0">
    <property type="entry name" value="CALMODULIN LIKE 3"/>
    <property type="match status" value="1"/>
</dbReference>
<dbReference type="InterPro" id="IPR050230">
    <property type="entry name" value="CALM/Myosin/TropC-like"/>
</dbReference>
<dbReference type="PANTHER" id="PTHR23048">
    <property type="entry name" value="MYOSIN LIGHT CHAIN 1, 3"/>
    <property type="match status" value="1"/>
</dbReference>
<feature type="domain" description="EF-hand" evidence="3">
    <location>
        <begin position="81"/>
        <end position="116"/>
    </location>
</feature>
<sequence>MNLRARSMSLSPSGLTILRNSGMSARSSKQKVTGGSSNRATLIAEAIKSKFYQDHSASTRKGSNFQGVPLITHKLSTYTDEELKDYRQVFDMFDTDRSGAIGLDELENAMRNLGIEPMQGELEEIIEEADQIGNHEIDFNEFCDVMKRLNAKQRSWNEVTRECFAVFDRVS</sequence>
<dbReference type="CDD" id="cd00051">
    <property type="entry name" value="EFh"/>
    <property type="match status" value="1"/>
</dbReference>
<dbReference type="InterPro" id="IPR011992">
    <property type="entry name" value="EF-hand-dom_pair"/>
</dbReference>
<dbReference type="EMBL" id="JBGFUD010008234">
    <property type="protein sequence ID" value="MFH4981972.1"/>
    <property type="molecule type" value="Genomic_DNA"/>
</dbReference>
<accession>A0ABD6ES55</accession>
<dbReference type="InterPro" id="IPR018247">
    <property type="entry name" value="EF_Hand_1_Ca_BS"/>
</dbReference>
<evidence type="ECO:0000256" key="2">
    <source>
        <dbReference type="ARBA" id="ARBA00022837"/>
    </source>
</evidence>
<feature type="domain" description="EF-hand" evidence="3">
    <location>
        <begin position="117"/>
        <end position="152"/>
    </location>
</feature>